<sequence length="506" mass="57166">MRLATPALRDLPAWPARTPAGWGVLTTGARQVARTAGTGRGFDERVAEVRSLLERGEIDGLRARLHERQTARALVDVWQHDGELAARTMRGALVREMVTPTHDRPRRLLTIALAHLHLTYFDLLDEWEVGLFAELGAIVRAAVGALPVPAGKPSGADLLTAFRRRGDVMTDERGPSTVAGEVIARDVSLDEWLRSHGLLGATDGRFGQLLRQAIYLERIRTVDPARPEDLDFLDDFSDTALVHAAGMDGLQFGHLVVQAMTSRTSTRPSDRWLRTILDVAGDPRLEHTPRWARWWQPLPSECVRTMRRWLSIEDLKVFLDAVERFGESEGRYDLQRMFPARKTFLLGLYESEVVLETRLIMGDNARDSVNRQLGGYKADISRYPTDRHTAVIVVDCGEFFLVEGSHNFKLYVYAGRPPGDLMDRRTRVFDGALLKEDLPYRHQETHPFGHRAVEAFVHNGLWQGRALEYLVAELRQDLDPKKLLEPSDYLSLAQRGLPRLGARTLR</sequence>
<comment type="caution">
    <text evidence="2">The sequence shown here is derived from an EMBL/GenBank/DDBJ whole genome shotgun (WGS) entry which is preliminary data.</text>
</comment>
<dbReference type="EMBL" id="PYHR01000002">
    <property type="protein sequence ID" value="PWD51218.1"/>
    <property type="molecule type" value="Genomic_DNA"/>
</dbReference>
<protein>
    <recommendedName>
        <fullName evidence="1">Zorya protein ZorC EH domain-containing protein</fullName>
    </recommendedName>
</protein>
<evidence type="ECO:0000259" key="1">
    <source>
        <dbReference type="Pfam" id="PF15611"/>
    </source>
</evidence>
<organism evidence="2 3">
    <name type="scientific">Serinibacter arcticus</name>
    <dbReference type="NCBI Taxonomy" id="1655435"/>
    <lineage>
        <taxon>Bacteria</taxon>
        <taxon>Bacillati</taxon>
        <taxon>Actinomycetota</taxon>
        <taxon>Actinomycetes</taxon>
        <taxon>Micrococcales</taxon>
        <taxon>Beutenbergiaceae</taxon>
        <taxon>Serinibacter</taxon>
    </lineage>
</organism>
<reference evidence="2 3" key="1">
    <citation type="submission" date="2018-03" db="EMBL/GenBank/DDBJ databases">
        <title>Genome assembly of novel Miniimonas species PCH200.</title>
        <authorList>
            <person name="Thakur V."/>
            <person name="Kumar V."/>
            <person name="Singh D."/>
        </authorList>
    </citation>
    <scope>NUCLEOTIDE SEQUENCE [LARGE SCALE GENOMIC DNA]</scope>
    <source>
        <strain evidence="2 3">PCH200</strain>
    </source>
</reference>
<evidence type="ECO:0000313" key="3">
    <source>
        <dbReference type="Proteomes" id="UP000245166"/>
    </source>
</evidence>
<gene>
    <name evidence="2" type="ORF">C8046_11710</name>
</gene>
<proteinExistence type="predicted"/>
<dbReference type="InterPro" id="IPR028943">
    <property type="entry name" value="ZorC_EH_Signature_dom"/>
</dbReference>
<feature type="domain" description="Zorya protein ZorC EH" evidence="1">
    <location>
        <begin position="63"/>
        <end position="468"/>
    </location>
</feature>
<dbReference type="OrthoDB" id="5431366at2"/>
<dbReference type="Pfam" id="PF15611">
    <property type="entry name" value="EH_Signature"/>
    <property type="match status" value="1"/>
</dbReference>
<evidence type="ECO:0000313" key="2">
    <source>
        <dbReference type="EMBL" id="PWD51218.1"/>
    </source>
</evidence>
<keyword evidence="3" id="KW-1185">Reference proteome</keyword>
<accession>A0A2U1ZW61</accession>
<name>A0A2U1ZW61_9MICO</name>
<dbReference type="Proteomes" id="UP000245166">
    <property type="component" value="Unassembled WGS sequence"/>
</dbReference>
<dbReference type="AlphaFoldDB" id="A0A2U1ZW61"/>
<dbReference type="RefSeq" id="WP_109229599.1">
    <property type="nucleotide sequence ID" value="NZ_PYHR01000002.1"/>
</dbReference>